<evidence type="ECO:0000313" key="1">
    <source>
        <dbReference type="EMBL" id="CCK24702.1"/>
    </source>
</evidence>
<dbReference type="Proteomes" id="UP000008043">
    <property type="component" value="Chromosome"/>
</dbReference>
<accession>K4QUW8</accession>
<proteinExistence type="predicted"/>
<dbReference type="RefSeq" id="WP_015655107.1">
    <property type="nucleotide sequence ID" value="NC_020504.1"/>
</dbReference>
<name>K4QUW8_STRDJ</name>
<protein>
    <submittedName>
        <fullName evidence="1">Uncharacterized protein</fullName>
    </submittedName>
</protein>
<reference evidence="1 2" key="1">
    <citation type="journal article" date="2012" name="J. Bacteriol.">
        <title>Genome sequence of the bacterium Streptomyces davawensis JCM 4913 and heterologous production of the unique antibiotic roseoflavin.</title>
        <authorList>
            <person name="Jankowitsch F."/>
            <person name="Schwarz J."/>
            <person name="Ruckert C."/>
            <person name="Gust B."/>
            <person name="Szczepanowski R."/>
            <person name="Blom J."/>
            <person name="Pelzer S."/>
            <person name="Kalinowski J."/>
            <person name="Mack M."/>
        </authorList>
    </citation>
    <scope>NUCLEOTIDE SEQUENCE [LARGE SCALE GENOMIC DNA]</scope>
    <source>
        <strain evidence="2">DSM 101723 / JCM 4913 / KCC S-0913 / 768</strain>
    </source>
</reference>
<dbReference type="EMBL" id="HE971709">
    <property type="protein sequence ID" value="CCK24702.1"/>
    <property type="molecule type" value="Genomic_DNA"/>
</dbReference>
<dbReference type="eggNOG" id="COG4106">
    <property type="taxonomic scope" value="Bacteria"/>
</dbReference>
<sequence>MTTSLSTGGAGLGTAWGQGTAERMLRDAGFESIDIKTVEGDPFNVYYIATKP</sequence>
<dbReference type="AlphaFoldDB" id="K4QUW8"/>
<evidence type="ECO:0000313" key="2">
    <source>
        <dbReference type="Proteomes" id="UP000008043"/>
    </source>
</evidence>
<gene>
    <name evidence="1" type="ORF">BN159_0323</name>
</gene>
<organism evidence="1 2">
    <name type="scientific">Streptomyces davaonensis (strain DSM 101723 / JCM 4913 / KCC S-0913 / 768)</name>
    <dbReference type="NCBI Taxonomy" id="1214101"/>
    <lineage>
        <taxon>Bacteria</taxon>
        <taxon>Bacillati</taxon>
        <taxon>Actinomycetota</taxon>
        <taxon>Actinomycetes</taxon>
        <taxon>Kitasatosporales</taxon>
        <taxon>Streptomycetaceae</taxon>
        <taxon>Streptomyces</taxon>
    </lineage>
</organism>
<dbReference type="KEGG" id="sdv:BN159_0323"/>
<dbReference type="PATRIC" id="fig|1214101.3.peg.322"/>
<keyword evidence="2" id="KW-1185">Reference proteome</keyword>
<dbReference type="HOGENOM" id="CLU_3085028_0_0_11"/>